<reference evidence="3" key="1">
    <citation type="submission" date="2016-11" db="EMBL/GenBank/DDBJ databases">
        <authorList>
            <person name="Varghese N."/>
            <person name="Submissions S."/>
        </authorList>
    </citation>
    <scope>NUCLEOTIDE SEQUENCE [LARGE SCALE GENOMIC DNA]</scope>
    <source>
        <strain evidence="3">DSM 24724</strain>
    </source>
</reference>
<evidence type="ECO:0000313" key="3">
    <source>
        <dbReference type="Proteomes" id="UP000184028"/>
    </source>
</evidence>
<evidence type="ECO:0000256" key="1">
    <source>
        <dbReference type="SAM" id="SignalP"/>
    </source>
</evidence>
<accession>A0A1M7N1N0</accession>
<keyword evidence="3" id="KW-1185">Reference proteome</keyword>
<name>A0A1M7N1N0_9FLAO</name>
<feature type="signal peptide" evidence="1">
    <location>
        <begin position="1"/>
        <end position="19"/>
    </location>
</feature>
<dbReference type="OrthoDB" id="1363907at2"/>
<dbReference type="STRING" id="946677.SAMN05444484_11726"/>
<evidence type="ECO:0000313" key="2">
    <source>
        <dbReference type="EMBL" id="SHM97253.1"/>
    </source>
</evidence>
<dbReference type="RefSeq" id="WP_068845933.1">
    <property type="nucleotide sequence ID" value="NZ_FRBT01000017.1"/>
</dbReference>
<dbReference type="Proteomes" id="UP000184028">
    <property type="component" value="Unassembled WGS sequence"/>
</dbReference>
<protein>
    <recommendedName>
        <fullName evidence="4">Lipoprotein</fullName>
    </recommendedName>
</protein>
<sequence length="134" mass="16079">MRNKFYNLLLLCFSLILLACESNSNELKLAESKVDDFYNFEKAGNYRSIDLLMSYQFYQVTPYNKFVNFLKVKKEVMGNFKSKKLIASKITKITNSNNRILLDYEVWYVKKKTVERFIFEIDDNDYRILNYVIE</sequence>
<dbReference type="EMBL" id="FRBT01000017">
    <property type="protein sequence ID" value="SHM97253.1"/>
    <property type="molecule type" value="Genomic_DNA"/>
</dbReference>
<feature type="chain" id="PRO_5009928318" description="Lipoprotein" evidence="1">
    <location>
        <begin position="20"/>
        <end position="134"/>
    </location>
</feature>
<gene>
    <name evidence="2" type="ORF">SAMN05444484_11726</name>
</gene>
<dbReference type="PROSITE" id="PS51257">
    <property type="entry name" value="PROKAR_LIPOPROTEIN"/>
    <property type="match status" value="1"/>
</dbReference>
<evidence type="ECO:0008006" key="4">
    <source>
        <dbReference type="Google" id="ProtNLM"/>
    </source>
</evidence>
<proteinExistence type="predicted"/>
<organism evidence="2 3">
    <name type="scientific">Flavobacterium chilense</name>
    <dbReference type="NCBI Taxonomy" id="946677"/>
    <lineage>
        <taxon>Bacteria</taxon>
        <taxon>Pseudomonadati</taxon>
        <taxon>Bacteroidota</taxon>
        <taxon>Flavobacteriia</taxon>
        <taxon>Flavobacteriales</taxon>
        <taxon>Flavobacteriaceae</taxon>
        <taxon>Flavobacterium</taxon>
    </lineage>
</organism>
<dbReference type="AlphaFoldDB" id="A0A1M7N1N0"/>
<keyword evidence="1" id="KW-0732">Signal</keyword>